<feature type="region of interest" description="Disordered" evidence="1">
    <location>
        <begin position="83"/>
        <end position="126"/>
    </location>
</feature>
<evidence type="ECO:0000256" key="1">
    <source>
        <dbReference type="SAM" id="MobiDB-lite"/>
    </source>
</evidence>
<dbReference type="AlphaFoldDB" id="A0AAN0RSB6"/>
<reference evidence="2 3" key="1">
    <citation type="submission" date="2014-05" db="EMBL/GenBank/DDBJ databases">
        <authorList>
            <person name="Bishop-Lilly K.A."/>
            <person name="Broomall S.M."/>
            <person name="Chain P.S."/>
            <person name="Chertkov O."/>
            <person name="Coyne S.R."/>
            <person name="Daligault H.E."/>
            <person name="Davenport K.W."/>
            <person name="Erkkila T."/>
            <person name="Frey K.G."/>
            <person name="Gibbons H.S."/>
            <person name="Gu W."/>
            <person name="Jaissle J."/>
            <person name="Johnson S.L."/>
            <person name="Koroleva G.I."/>
            <person name="Ladner J.T."/>
            <person name="Lo C.-C."/>
            <person name="Minogue T.D."/>
            <person name="Munk C."/>
            <person name="Palacios G.F."/>
            <person name="Redden C.L."/>
            <person name="Rosenzweig C.N."/>
            <person name="Scholz M.B."/>
            <person name="Teshima H."/>
            <person name="Xu Y."/>
        </authorList>
    </citation>
    <scope>NUCLEOTIDE SEQUENCE [LARGE SCALE GENOMIC DNA]</scope>
    <source>
        <strain evidence="2 3">DDS 22E-1</strain>
    </source>
</reference>
<protein>
    <submittedName>
        <fullName evidence="2">Uncharacterized protein</fullName>
    </submittedName>
</protein>
<gene>
    <name evidence="2" type="ORF">DM39_3035</name>
</gene>
<feature type="region of interest" description="Disordered" evidence="1">
    <location>
        <begin position="193"/>
        <end position="217"/>
    </location>
</feature>
<dbReference type="Proteomes" id="UP000029413">
    <property type="component" value="Chromosome 1"/>
</dbReference>
<accession>A0AAN0RSB6</accession>
<dbReference type="EMBL" id="CP007783">
    <property type="protein sequence ID" value="AIO33068.1"/>
    <property type="molecule type" value="Genomic_DNA"/>
</dbReference>
<keyword evidence="3" id="KW-1185">Reference proteome</keyword>
<proteinExistence type="predicted"/>
<feature type="region of interest" description="Disordered" evidence="1">
    <location>
        <begin position="40"/>
        <end position="64"/>
    </location>
</feature>
<sequence>MACVRSHACAHRCNTQDAESLRPVDIHTANQARRFEPQFAAAGGSTGHGPDRLDGSKPLSGRPLPADVRTLTIEMHSASSRFERRYPHRCAPARSAAGTRSSHTQYRERPRRNPRPTGPNAHPHHRNAQRFESLREPDIHIARCFVRLIARAHRREAQQYESARVPVIHTETPARARSAARLIAGTYGEATLSVPRKSAPDTAVTRRTAHPHRSNAQRCESVRGADIHIATPASLYRTRFAPLRTPDIHTSPILRRIAFPCIEPCGGPDTTSKRAFHPVECSMLTVESHSFLRRFAPRFPSRRSPHRHRKLHVQAALFESPAAHQSVRASPCHPESRADFHR</sequence>
<evidence type="ECO:0000313" key="3">
    <source>
        <dbReference type="Proteomes" id="UP000029413"/>
    </source>
</evidence>
<feature type="region of interest" description="Disordered" evidence="1">
    <location>
        <begin position="322"/>
        <end position="342"/>
    </location>
</feature>
<dbReference type="KEGG" id="bcen:DM39_3035"/>
<evidence type="ECO:0000313" key="2">
    <source>
        <dbReference type="EMBL" id="AIO33068.1"/>
    </source>
</evidence>
<name>A0AAN0RSB6_9BURK</name>
<organism evidence="2 3">
    <name type="scientific">Burkholderia cenocepacia</name>
    <dbReference type="NCBI Taxonomy" id="95486"/>
    <lineage>
        <taxon>Bacteria</taxon>
        <taxon>Pseudomonadati</taxon>
        <taxon>Pseudomonadota</taxon>
        <taxon>Betaproteobacteria</taxon>
        <taxon>Burkholderiales</taxon>
        <taxon>Burkholderiaceae</taxon>
        <taxon>Burkholderia</taxon>
        <taxon>Burkholderia cepacia complex</taxon>
    </lineage>
</organism>